<evidence type="ECO:0000313" key="2">
    <source>
        <dbReference type="Proteomes" id="UP001377337"/>
    </source>
</evidence>
<keyword evidence="2" id="KW-1185">Reference proteome</keyword>
<dbReference type="RefSeq" id="WP_338778580.1">
    <property type="nucleotide sequence ID" value="NZ_CP147407.1"/>
</dbReference>
<accession>A0ABZ2NFH3</accession>
<evidence type="ECO:0000313" key="1">
    <source>
        <dbReference type="EMBL" id="WXB96536.1"/>
    </source>
</evidence>
<dbReference type="Proteomes" id="UP001377337">
    <property type="component" value="Chromosome"/>
</dbReference>
<reference evidence="1 2" key="1">
    <citation type="submission" date="2024-02" db="EMBL/GenBank/DDBJ databases">
        <title>Seven novel Bacillus-like species.</title>
        <authorList>
            <person name="Liu G."/>
        </authorList>
    </citation>
    <scope>NUCLEOTIDE SEQUENCE [LARGE SCALE GENOMIC DNA]</scope>
    <source>
        <strain evidence="1 2">FJAT-52054</strain>
    </source>
</reference>
<organism evidence="1 2">
    <name type="scientific">Metabacillus sediminis</name>
    <dbReference type="NCBI Taxonomy" id="3117746"/>
    <lineage>
        <taxon>Bacteria</taxon>
        <taxon>Bacillati</taxon>
        <taxon>Bacillota</taxon>
        <taxon>Bacilli</taxon>
        <taxon>Bacillales</taxon>
        <taxon>Bacillaceae</taxon>
        <taxon>Metabacillus</taxon>
    </lineage>
</organism>
<proteinExistence type="predicted"/>
<dbReference type="EMBL" id="CP147407">
    <property type="protein sequence ID" value="WXB96536.1"/>
    <property type="molecule type" value="Genomic_DNA"/>
</dbReference>
<gene>
    <name evidence="1" type="ORF">WCV65_18690</name>
</gene>
<name>A0ABZ2NFH3_9BACI</name>
<dbReference type="PROSITE" id="PS51257">
    <property type="entry name" value="PROKAR_LIPOPROTEIN"/>
    <property type="match status" value="1"/>
</dbReference>
<protein>
    <recommendedName>
        <fullName evidence="3">Lipoprotein YvcA</fullName>
    </recommendedName>
</protein>
<sequence>MRNTLRYSAAALLLTLGGCEISNQPAAVPEANTAALNDEFTKDYLTTSKEVEKDFYLFESKTGAYTMLFPADAVISKEFNETRETFYETIVYGAERKDADIMADATFENKPQTQDIESNLDLLSTAVGYTGEYKEFKEKDKRIYYAKERSEIDGAISYTFFSFIKSEGDHQAVEFIYNAACEKSDKACPSEESIQEKTALKIMKSVTFK</sequence>
<evidence type="ECO:0008006" key="3">
    <source>
        <dbReference type="Google" id="ProtNLM"/>
    </source>
</evidence>